<dbReference type="InterPro" id="IPR011993">
    <property type="entry name" value="PH-like_dom_sf"/>
</dbReference>
<feature type="region of interest" description="Disordered" evidence="1">
    <location>
        <begin position="169"/>
        <end position="192"/>
    </location>
</feature>
<dbReference type="PRINTS" id="PR00935">
    <property type="entry name" value="BAND41"/>
</dbReference>
<dbReference type="CDD" id="cd01765">
    <property type="entry name" value="FERM_F0_F1"/>
    <property type="match status" value="1"/>
</dbReference>
<feature type="domain" description="B30.2/SPRY" evidence="3">
    <location>
        <begin position="1828"/>
        <end position="2012"/>
    </location>
</feature>
<feature type="region of interest" description="Disordered" evidence="1">
    <location>
        <begin position="2200"/>
        <end position="2249"/>
    </location>
</feature>
<dbReference type="Pfam" id="PF09380">
    <property type="entry name" value="FERM_C"/>
    <property type="match status" value="1"/>
</dbReference>
<dbReference type="Gene3D" id="3.10.20.90">
    <property type="entry name" value="Phosphatidylinositol 3-kinase Catalytic Subunit, Chain A, domain 1"/>
    <property type="match status" value="1"/>
</dbReference>
<feature type="region of interest" description="Disordered" evidence="1">
    <location>
        <begin position="2293"/>
        <end position="2312"/>
    </location>
</feature>
<keyword evidence="4" id="KW-1185">Reference proteome</keyword>
<proteinExistence type="predicted"/>
<feature type="region of interest" description="Disordered" evidence="1">
    <location>
        <begin position="927"/>
        <end position="974"/>
    </location>
</feature>
<dbReference type="PROSITE" id="PS50188">
    <property type="entry name" value="B302_SPRY"/>
    <property type="match status" value="2"/>
</dbReference>
<dbReference type="PROSITE" id="PS00661">
    <property type="entry name" value="FERM_2"/>
    <property type="match status" value="1"/>
</dbReference>
<dbReference type="InterPro" id="IPR014352">
    <property type="entry name" value="FERM/acyl-CoA-bd_prot_sf"/>
</dbReference>
<evidence type="ECO:0000313" key="4">
    <source>
        <dbReference type="Proteomes" id="UP000095280"/>
    </source>
</evidence>
<dbReference type="InterPro" id="IPR019748">
    <property type="entry name" value="FERM_central"/>
</dbReference>
<feature type="region of interest" description="Disordered" evidence="1">
    <location>
        <begin position="416"/>
        <end position="443"/>
    </location>
</feature>
<feature type="region of interest" description="Disordered" evidence="1">
    <location>
        <begin position="2130"/>
        <end position="2152"/>
    </location>
</feature>
<dbReference type="SMART" id="SM00449">
    <property type="entry name" value="SPRY"/>
    <property type="match status" value="2"/>
</dbReference>
<dbReference type="PANTHER" id="PTHR23280:SF21">
    <property type="entry name" value="PROTEIN 4.1 HOMOLOG"/>
    <property type="match status" value="1"/>
</dbReference>
<dbReference type="InterPro" id="IPR018979">
    <property type="entry name" value="FERM_N"/>
</dbReference>
<dbReference type="Gene3D" id="1.20.80.10">
    <property type="match status" value="1"/>
</dbReference>
<dbReference type="InterPro" id="IPR000798">
    <property type="entry name" value="Ez/rad/moesin-like"/>
</dbReference>
<evidence type="ECO:0000256" key="1">
    <source>
        <dbReference type="SAM" id="MobiDB-lite"/>
    </source>
</evidence>
<dbReference type="SUPFAM" id="SSF50729">
    <property type="entry name" value="PH domain-like"/>
    <property type="match status" value="1"/>
</dbReference>
<dbReference type="FunFam" id="2.30.29.30:FF:000002">
    <property type="entry name" value="Band 4.1-like protein 5 isoform 1"/>
    <property type="match status" value="1"/>
</dbReference>
<evidence type="ECO:0000313" key="5">
    <source>
        <dbReference type="WBParaSite" id="maker-uti_cns_0003553-snap-gene-0.3-mRNA-1"/>
    </source>
</evidence>
<accession>A0A1I8GXA5</accession>
<dbReference type="WBParaSite" id="maker-uti_cns_0003553-snap-gene-0.3-mRNA-1">
    <property type="protein sequence ID" value="maker-uti_cns_0003553-snap-gene-0.3-mRNA-1"/>
    <property type="gene ID" value="maker-uti_cns_0003553-snap-gene-0.3"/>
</dbReference>
<dbReference type="InterPro" id="IPR003877">
    <property type="entry name" value="SPRY_dom"/>
</dbReference>
<dbReference type="Pfam" id="PF00373">
    <property type="entry name" value="FERM_M"/>
    <property type="match status" value="1"/>
</dbReference>
<dbReference type="SMART" id="SM00295">
    <property type="entry name" value="B41"/>
    <property type="match status" value="1"/>
</dbReference>
<dbReference type="PROSITE" id="PS50057">
    <property type="entry name" value="FERM_3"/>
    <property type="match status" value="1"/>
</dbReference>
<name>A0A1I8GXA5_9PLAT</name>
<feature type="domain" description="FERM" evidence="2">
    <location>
        <begin position="1261"/>
        <end position="1550"/>
    </location>
</feature>
<feature type="region of interest" description="Disordered" evidence="1">
    <location>
        <begin position="731"/>
        <end position="752"/>
    </location>
</feature>
<dbReference type="PROSITE" id="PS00660">
    <property type="entry name" value="FERM_1"/>
    <property type="match status" value="1"/>
</dbReference>
<protein>
    <submittedName>
        <fullName evidence="5">Protein kinase domain-containing protein</fullName>
    </submittedName>
</protein>
<dbReference type="InterPro" id="IPR018980">
    <property type="entry name" value="FERM_PH-like_C"/>
</dbReference>
<dbReference type="SUPFAM" id="SSF54236">
    <property type="entry name" value="Ubiquitin-like"/>
    <property type="match status" value="1"/>
</dbReference>
<organism evidence="4 5">
    <name type="scientific">Macrostomum lignano</name>
    <dbReference type="NCBI Taxonomy" id="282301"/>
    <lineage>
        <taxon>Eukaryota</taxon>
        <taxon>Metazoa</taxon>
        <taxon>Spiralia</taxon>
        <taxon>Lophotrochozoa</taxon>
        <taxon>Platyhelminthes</taxon>
        <taxon>Rhabditophora</taxon>
        <taxon>Macrostomorpha</taxon>
        <taxon>Macrostomida</taxon>
        <taxon>Macrostomidae</taxon>
        <taxon>Macrostomum</taxon>
    </lineage>
</organism>
<feature type="compositionally biased region" description="Low complexity" evidence="1">
    <location>
        <begin position="957"/>
        <end position="967"/>
    </location>
</feature>
<dbReference type="GO" id="GO:0005886">
    <property type="term" value="C:plasma membrane"/>
    <property type="evidence" value="ECO:0007669"/>
    <property type="project" value="TreeGrafter"/>
</dbReference>
<dbReference type="InterPro" id="IPR035963">
    <property type="entry name" value="FERM_2"/>
</dbReference>
<dbReference type="SUPFAM" id="SSF49899">
    <property type="entry name" value="Concanavalin A-like lectins/glucanases"/>
    <property type="match status" value="2"/>
</dbReference>
<dbReference type="SMART" id="SM01196">
    <property type="entry name" value="FERM_C"/>
    <property type="match status" value="1"/>
</dbReference>
<dbReference type="Gene3D" id="2.30.29.30">
    <property type="entry name" value="Pleckstrin-homology domain (PH domain)/Phosphotyrosine-binding domain (PTB)"/>
    <property type="match status" value="1"/>
</dbReference>
<dbReference type="GO" id="GO:0008092">
    <property type="term" value="F:cytoskeletal protein binding"/>
    <property type="evidence" value="ECO:0007669"/>
    <property type="project" value="InterPro"/>
</dbReference>
<dbReference type="Proteomes" id="UP000095280">
    <property type="component" value="Unplaced"/>
</dbReference>
<dbReference type="PANTHER" id="PTHR23280">
    <property type="entry name" value="4.1 G PROTEIN"/>
    <property type="match status" value="1"/>
</dbReference>
<dbReference type="InterPro" id="IPR019747">
    <property type="entry name" value="FERM_CS"/>
</dbReference>
<dbReference type="InterPro" id="IPR043136">
    <property type="entry name" value="B30.2/SPRY_sf"/>
</dbReference>
<dbReference type="Gene3D" id="2.60.120.920">
    <property type="match status" value="2"/>
</dbReference>
<feature type="region of interest" description="Disordered" evidence="1">
    <location>
        <begin position="830"/>
        <end position="878"/>
    </location>
</feature>
<dbReference type="InterPro" id="IPR001870">
    <property type="entry name" value="B30.2/SPRY"/>
</dbReference>
<feature type="compositionally biased region" description="Basic and acidic residues" evidence="1">
    <location>
        <begin position="425"/>
        <end position="443"/>
    </location>
</feature>
<dbReference type="InterPro" id="IPR019749">
    <property type="entry name" value="Band_41_domain"/>
</dbReference>
<dbReference type="InterPro" id="IPR000299">
    <property type="entry name" value="FERM_domain"/>
</dbReference>
<reference evidence="5" key="1">
    <citation type="submission" date="2016-11" db="UniProtKB">
        <authorList>
            <consortium name="WormBaseParasite"/>
        </authorList>
    </citation>
    <scope>IDENTIFICATION</scope>
</reference>
<dbReference type="SUPFAM" id="SSF47031">
    <property type="entry name" value="Second domain of FERM"/>
    <property type="match status" value="1"/>
</dbReference>
<dbReference type="GO" id="GO:0031032">
    <property type="term" value="P:actomyosin structure organization"/>
    <property type="evidence" value="ECO:0007669"/>
    <property type="project" value="TreeGrafter"/>
</dbReference>
<dbReference type="Pfam" id="PF00622">
    <property type="entry name" value="SPRY"/>
    <property type="match status" value="2"/>
</dbReference>
<dbReference type="PRINTS" id="PR00661">
    <property type="entry name" value="ERMFAMILY"/>
</dbReference>
<dbReference type="Pfam" id="PF09379">
    <property type="entry name" value="FERM_N"/>
    <property type="match status" value="1"/>
</dbReference>
<feature type="domain" description="B30.2/SPRY" evidence="3">
    <location>
        <begin position="1646"/>
        <end position="1834"/>
    </location>
</feature>
<feature type="compositionally biased region" description="Basic and acidic residues" evidence="1">
    <location>
        <begin position="2299"/>
        <end position="2312"/>
    </location>
</feature>
<dbReference type="GO" id="GO:0005856">
    <property type="term" value="C:cytoskeleton"/>
    <property type="evidence" value="ECO:0007669"/>
    <property type="project" value="TreeGrafter"/>
</dbReference>
<dbReference type="CDD" id="cd14473">
    <property type="entry name" value="FERM_B-lobe"/>
    <property type="match status" value="1"/>
</dbReference>
<feature type="region of interest" description="Disordered" evidence="1">
    <location>
        <begin position="2089"/>
        <end position="2112"/>
    </location>
</feature>
<feature type="region of interest" description="Disordered" evidence="1">
    <location>
        <begin position="263"/>
        <end position="313"/>
    </location>
</feature>
<feature type="compositionally biased region" description="Gly residues" evidence="1">
    <location>
        <begin position="2089"/>
        <end position="2099"/>
    </location>
</feature>
<dbReference type="InterPro" id="IPR013320">
    <property type="entry name" value="ConA-like_dom_sf"/>
</dbReference>
<evidence type="ECO:0000259" key="2">
    <source>
        <dbReference type="PROSITE" id="PS50057"/>
    </source>
</evidence>
<feature type="region of interest" description="Disordered" evidence="1">
    <location>
        <begin position="495"/>
        <end position="523"/>
    </location>
</feature>
<evidence type="ECO:0000259" key="3">
    <source>
        <dbReference type="PROSITE" id="PS50188"/>
    </source>
</evidence>
<dbReference type="InterPro" id="IPR029071">
    <property type="entry name" value="Ubiquitin-like_domsf"/>
</dbReference>
<sequence length="2312" mass="253067">FLTVRKKNDLSSSRRRWPGRVLIAKELQNAIKFAGSYFLVLEAKVTHPTHAARHVHDDNYASVGLLSDDVETYVARRWPSTVWSSPEVSVIPQHFSCAQPVALPVHQTVHHAVVLQLRLLRPCIAEAVHGSVERSEHERRKRTVRLRLAQLRRAAPRRSTRVHVELARRSAVRGGQSDPELSGAGGDSQLSVGTRLDRTADRLLAQQTPAVLREEQSDLAVHCNWGSTLDSHDDFLAGLAASGLHGDRALGIGVDVVGDDEVGSVPALPPGVSDRDSGGSKLAAESGGHQDAGAAEPHRAANGSGQSLQQPGGVARLTDRRLANSVILYEYEQPVELAGLQMQLGVLLSLGQLQDIVGTLRPWCLALLRVGVGWFSQRSWLSRACPAVQHHRQVGQTGCSCHRGCHADNQAWNAHSRRRLRRAHPVSDRQQSDRGDARDSDKDGAAACELMKRVQLHSRARSSETFGQNLHMRTAELFSVFTVTRKSMTFGAVRTTGASTESSDDRPVTTMEPPAPVDGSRSCVTAPVFDGTVTRNTRSRLTDSSTLNLRRTNLLPISSEPTVNVLFDSSIAVVVAPSASLRPLLSAIDVPPKNFWPPVTSANRSIRESALSPGVHDDNYASVGLLSDDVETYVARCWPSTVWSSPEVSVIPQHFSCAQPVALPVHQTVHHAVVLQLRLLRPCIAEAVHGSVERSEHERRKRTVRLRLAQLRRAASRRSTRVHVELARRAAVRGGQSDPELSGAGGDSQLSVGTRLDRTADRLLAQQTPAILREEQSDLAVHCNWGSTLDSVTRILHDDFLAGLAASGLHGDRALGIGVDVVGNNEVGSVPALPPGVSDRESGGSKLAAESGGHQDAGAAEPHRAANSSGQVLQQPGGRIETDLLTGSLLNTSPILHEDEQPLELARLKLQNDPDEAFSMLAKKSRNSFLRSSGRRPGPTWRKTFSGAEDLPERPSVRSGPSSSPKRCPTTRGLASCEGCGRNRPANNVQRRGVDVDGYAGAEVRLGALRAAPCGLRADESVGTEAPVRSDQSCSLASKTRTRPSSCAGGDVNWGHVNRADRKLYCPQPVQNVLLLTLQGPFKRGQPQTRRYVARQLPFDAGAQPRLPMRRTLRVYGTQSDAPCFDCDLECGATYFVVVVVVVSVDDTDHGGMSDGETTQGSMNLASLDNSRQYQHQQSQPLAAQQSATLPMDYSEANTMSKKDYYTLRDKGMSLHQAAAASPQISGTMARHGSASAGGIIGTPGSSLPPSKQNTPAGKLRPCQVVMLDGSVHSFDVDTNAKAQELFDETCITLGLHEKEYFGLCYRDSNNIFYWLNGEKKLGKQIGKNEWKLDFMVKFYPPDPENLRENLTRYYMALQIRQNLMADALPCSFITYIILGSYVVQSEIGDFEPSDEKMTSLLYLQDCPFCPEEFRSHRELMERVSELHKTHQGMTPEEADMHFLQNAKKLAMYGLDMHEAKDSMGEEVFVGVYHSGVLVYRNSLRIGRYSWPKILKVSYKRNTLKIGIRTESERDSKAETVVEFKCASAKLAKRLWRAVVEHHGFFRLKSPEKPSKPLIPGTFKNKWNYTGPTRDQLNDQTYGNYQEMPVTSDMRKSFRQKEDAYNRELRAAAANGSRGNIYGGAGDGTISDVTLWRQQQMQMQQQQQRDQMDRRPELVVERPSRWHMSPADAEPMLSASLDSGRSVGACPVGAPDWQGCRTDRGVCNGGQWYYEATVTMATPAGDQPVPARVGWSTSSASLRLGDDAHGFGYGANGEKYNRGVAEAYGDRLASGDVVGVFVDLDGGSVLYSVNGKELGLAYELPHDMRREVFYPAACLAPGAAAHWNFGDDPARPLLYRPAGVWRPVGLAPANQQAENPRAWRLNQHDTSGPGLTLGPDGASAQSQLGFGWQEARGLSRAGWTTESGGLDIGRDAAGWGYGADPDGFGLAGNQGKKMHSDEIDSYGEPFGKGDVVGCFLDLDHGQMQFARNSALMGPAYQLPSQVLSQEAFYPTVSMRDQTLFVNLGQTPFKYPPGDEWTPVCLASEDSVRRSGKTGVMDRKSKGFTYVDPRMLQESLTKRNSNLPSVDHKYDVIRENKQQIHAGQLHGGYNGGGGGTAVHEHRTEPADYSDDNISKSMAMMEMAEAGAAGDGGGCEHQGYPKHHHHFQGDPKERTFVTQSEQVGDPVEEVETYTDEHGNKVTKRIVKRKQVRQVVTSKVVETHGSHGPPCYDEHPSDEIEPAGAAGTERREKSLNGAPMPSVRKTESKAAARRNLIVSEEGEDDDLLNDIIYQQTGFSKEDKILDDNVNDFSMSTIDNRKKGNKHHESDI</sequence>